<comment type="caution">
    <text evidence="1">The sequence shown here is derived from an EMBL/GenBank/DDBJ whole genome shotgun (WGS) entry which is preliminary data.</text>
</comment>
<dbReference type="AlphaFoldDB" id="A0A645EBJ6"/>
<proteinExistence type="predicted"/>
<accession>A0A645EBJ6</accession>
<evidence type="ECO:0000313" key="1">
    <source>
        <dbReference type="EMBL" id="MPM99210.1"/>
    </source>
</evidence>
<dbReference type="EMBL" id="VSSQ01045317">
    <property type="protein sequence ID" value="MPM99210.1"/>
    <property type="molecule type" value="Genomic_DNA"/>
</dbReference>
<sequence>MDFIDVLQRIISLLDGQFVFNKIPRNGIDAGHPIQIRRALRNPLDDRDRVHIRIVERGHKSSRQSQGIRHLQSGLVQDACHCFLNTVSFRIAFQHDFPGQYSRVHV</sequence>
<protein>
    <submittedName>
        <fullName evidence="1">Uncharacterized protein</fullName>
    </submittedName>
</protein>
<gene>
    <name evidence="1" type="ORF">SDC9_146401</name>
</gene>
<organism evidence="1">
    <name type="scientific">bioreactor metagenome</name>
    <dbReference type="NCBI Taxonomy" id="1076179"/>
    <lineage>
        <taxon>unclassified sequences</taxon>
        <taxon>metagenomes</taxon>
        <taxon>ecological metagenomes</taxon>
    </lineage>
</organism>
<reference evidence="1" key="1">
    <citation type="submission" date="2019-08" db="EMBL/GenBank/DDBJ databases">
        <authorList>
            <person name="Kucharzyk K."/>
            <person name="Murdoch R.W."/>
            <person name="Higgins S."/>
            <person name="Loffler F."/>
        </authorList>
    </citation>
    <scope>NUCLEOTIDE SEQUENCE</scope>
</reference>
<name>A0A645EBJ6_9ZZZZ</name>